<evidence type="ECO:0000313" key="3">
    <source>
        <dbReference type="EMBL" id="JAD18887.1"/>
    </source>
</evidence>
<accession>A0A0A8Y4I7</accession>
<reference evidence="3" key="2">
    <citation type="journal article" date="2015" name="Data Brief">
        <title>Shoot transcriptome of the giant reed, Arundo donax.</title>
        <authorList>
            <person name="Barrero R.A."/>
            <person name="Guerrero F.D."/>
            <person name="Moolhuijzen P."/>
            <person name="Goolsby J.A."/>
            <person name="Tidwell J."/>
            <person name="Bellgard S.E."/>
            <person name="Bellgard M.I."/>
        </authorList>
    </citation>
    <scope>NUCLEOTIDE SEQUENCE</scope>
    <source>
        <tissue evidence="3">Shoot tissue taken approximately 20 cm above the soil surface</tissue>
    </source>
</reference>
<proteinExistence type="predicted"/>
<name>A0A0A8Y4I7_ARUDO</name>
<evidence type="ECO:0000256" key="2">
    <source>
        <dbReference type="SAM" id="SignalP"/>
    </source>
</evidence>
<feature type="transmembrane region" description="Helical" evidence="1">
    <location>
        <begin position="41"/>
        <end position="59"/>
    </location>
</feature>
<keyword evidence="2" id="KW-0732">Signal</keyword>
<organism evidence="3">
    <name type="scientific">Arundo donax</name>
    <name type="common">Giant reed</name>
    <name type="synonym">Donax arundinaceus</name>
    <dbReference type="NCBI Taxonomy" id="35708"/>
    <lineage>
        <taxon>Eukaryota</taxon>
        <taxon>Viridiplantae</taxon>
        <taxon>Streptophyta</taxon>
        <taxon>Embryophyta</taxon>
        <taxon>Tracheophyta</taxon>
        <taxon>Spermatophyta</taxon>
        <taxon>Magnoliopsida</taxon>
        <taxon>Liliopsida</taxon>
        <taxon>Poales</taxon>
        <taxon>Poaceae</taxon>
        <taxon>PACMAD clade</taxon>
        <taxon>Arundinoideae</taxon>
        <taxon>Arundineae</taxon>
        <taxon>Arundo</taxon>
    </lineage>
</organism>
<protein>
    <submittedName>
        <fullName evidence="3">Uncharacterized protein</fullName>
    </submittedName>
</protein>
<reference evidence="3" key="1">
    <citation type="submission" date="2014-09" db="EMBL/GenBank/DDBJ databases">
        <authorList>
            <person name="Magalhaes I.L.F."/>
            <person name="Oliveira U."/>
            <person name="Santos F.R."/>
            <person name="Vidigal T.H.D.A."/>
            <person name="Brescovit A.D."/>
            <person name="Santos A.J."/>
        </authorList>
    </citation>
    <scope>NUCLEOTIDE SEQUENCE</scope>
    <source>
        <tissue evidence="3">Shoot tissue taken approximately 20 cm above the soil surface</tissue>
    </source>
</reference>
<feature type="signal peptide" evidence="2">
    <location>
        <begin position="1"/>
        <end position="22"/>
    </location>
</feature>
<dbReference type="AlphaFoldDB" id="A0A0A8Y4I7"/>
<feature type="chain" id="PRO_5044016779" evidence="2">
    <location>
        <begin position="23"/>
        <end position="60"/>
    </location>
</feature>
<sequence>MGSNMWFVCSLVLGFNAAGLQGHGNMLNLLYADSPLSLELILYWCLVFGNHILPCYQLLI</sequence>
<keyword evidence="1" id="KW-0812">Transmembrane</keyword>
<evidence type="ECO:0000256" key="1">
    <source>
        <dbReference type="SAM" id="Phobius"/>
    </source>
</evidence>
<keyword evidence="1" id="KW-1133">Transmembrane helix</keyword>
<keyword evidence="1" id="KW-0472">Membrane</keyword>
<dbReference type="EMBL" id="GBRH01279008">
    <property type="protein sequence ID" value="JAD18887.1"/>
    <property type="molecule type" value="Transcribed_RNA"/>
</dbReference>